<evidence type="ECO:0000256" key="3">
    <source>
        <dbReference type="SAM" id="MobiDB-lite"/>
    </source>
</evidence>
<feature type="domain" description="SWI/SNF-like complex subunit BAF250 C-terminal" evidence="4">
    <location>
        <begin position="642"/>
        <end position="813"/>
    </location>
</feature>
<feature type="region of interest" description="Disordered" evidence="3">
    <location>
        <begin position="386"/>
        <end position="427"/>
    </location>
</feature>
<feature type="compositionally biased region" description="Low complexity" evidence="3">
    <location>
        <begin position="410"/>
        <end position="422"/>
    </location>
</feature>
<evidence type="ECO:0000259" key="4">
    <source>
        <dbReference type="Pfam" id="PF12031"/>
    </source>
</evidence>
<proteinExistence type="evidence at transcript level"/>
<feature type="compositionally biased region" description="Basic and acidic residues" evidence="3">
    <location>
        <begin position="444"/>
        <end position="458"/>
    </location>
</feature>
<feature type="compositionally biased region" description="Basic and acidic residues" evidence="3">
    <location>
        <begin position="295"/>
        <end position="308"/>
    </location>
</feature>
<dbReference type="EMBL" id="LR783028">
    <property type="protein sequence ID" value="CAB3222863.1"/>
    <property type="molecule type" value="mRNA"/>
</dbReference>
<dbReference type="Pfam" id="PF12031">
    <property type="entry name" value="BAF250_C"/>
    <property type="match status" value="2"/>
</dbReference>
<feature type="compositionally biased region" description="Basic and acidic residues" evidence="3">
    <location>
        <begin position="10"/>
        <end position="19"/>
    </location>
</feature>
<evidence type="ECO:0000313" key="5">
    <source>
        <dbReference type="EMBL" id="CAB3222863.1"/>
    </source>
</evidence>
<dbReference type="GO" id="GO:0071565">
    <property type="term" value="C:nBAF complex"/>
    <property type="evidence" value="ECO:0007669"/>
    <property type="project" value="TreeGrafter"/>
</dbReference>
<reference evidence="5" key="1">
    <citation type="submission" date="2020-04" db="EMBL/GenBank/DDBJ databases">
        <authorList>
            <person name="Neveu A P."/>
        </authorList>
    </citation>
    <scope>NUCLEOTIDE SEQUENCE</scope>
    <source>
        <tissue evidence="5">Whole embryo</tissue>
    </source>
</reference>
<feature type="compositionally biased region" description="Basic and acidic residues" evidence="3">
    <location>
        <begin position="316"/>
        <end position="360"/>
    </location>
</feature>
<dbReference type="AlphaFoldDB" id="A0A6F9D794"/>
<feature type="region of interest" description="Disordered" evidence="3">
    <location>
        <begin position="271"/>
        <end position="364"/>
    </location>
</feature>
<dbReference type="PANTHER" id="PTHR12656:SF5">
    <property type="entry name" value="TRITHORAX GROUP PROTEIN OSA"/>
    <property type="match status" value="1"/>
</dbReference>
<feature type="region of interest" description="Disordered" evidence="3">
    <location>
        <begin position="560"/>
        <end position="582"/>
    </location>
</feature>
<dbReference type="PANTHER" id="PTHR12656">
    <property type="entry name" value="BRG-1 ASSOCIATED FACTOR 250 BAF250"/>
    <property type="match status" value="1"/>
</dbReference>
<feature type="region of interest" description="Disordered" evidence="3">
    <location>
        <begin position="444"/>
        <end position="464"/>
    </location>
</feature>
<dbReference type="GO" id="GO:0045893">
    <property type="term" value="P:positive regulation of DNA-templated transcription"/>
    <property type="evidence" value="ECO:0007669"/>
    <property type="project" value="TreeGrafter"/>
</dbReference>
<dbReference type="GO" id="GO:0035060">
    <property type="term" value="C:brahma complex"/>
    <property type="evidence" value="ECO:0007669"/>
    <property type="project" value="InterPro"/>
</dbReference>
<feature type="region of interest" description="Disordered" evidence="3">
    <location>
        <begin position="1"/>
        <end position="27"/>
    </location>
</feature>
<dbReference type="InterPro" id="IPR033388">
    <property type="entry name" value="BAF250_C"/>
</dbReference>
<feature type="domain" description="SWI/SNF-like complex subunit BAF250 C-terminal" evidence="4">
    <location>
        <begin position="514"/>
        <end position="582"/>
    </location>
</feature>
<evidence type="ECO:0000256" key="2">
    <source>
        <dbReference type="ARBA" id="ARBA00023242"/>
    </source>
</evidence>
<organism evidence="5">
    <name type="scientific">Phallusia mammillata</name>
    <dbReference type="NCBI Taxonomy" id="59560"/>
    <lineage>
        <taxon>Eukaryota</taxon>
        <taxon>Metazoa</taxon>
        <taxon>Chordata</taxon>
        <taxon>Tunicata</taxon>
        <taxon>Ascidiacea</taxon>
        <taxon>Phlebobranchia</taxon>
        <taxon>Ascidiidae</taxon>
        <taxon>Phallusia</taxon>
    </lineage>
</organism>
<gene>
    <name evidence="5" type="primary">Arid1a</name>
</gene>
<accession>A0A6F9D794</accession>
<keyword evidence="2" id="KW-0539">Nucleus</keyword>
<dbReference type="GO" id="GO:0005654">
    <property type="term" value="C:nucleoplasm"/>
    <property type="evidence" value="ECO:0007669"/>
    <property type="project" value="TreeGrafter"/>
</dbReference>
<feature type="compositionally biased region" description="Basic and acidic residues" evidence="3">
    <location>
        <begin position="389"/>
        <end position="401"/>
    </location>
</feature>
<sequence>MSLSSSFKSDPMRRWDPHTPQRGASPVPYRKVHRSVFPPGSVEATMPRLGKMLKKSGKDVGVVEAWRVVMALKSGLLVESTWALNALTVFLYDQQTVAQMKLAQLPGLLDALVEHYRRCLCELFFLPGETEALGVAGHTLTSDIGKEIPPCAELEPDYTFTSKPKNRGRKRKNCVLLSKHCSRFSSIPVKVEPRTDPFVIDRTDSWETSHEVDLQDDLSHIVLNISRVAHPTSSQKKSPDVDQSLVVVEATLEDVLSIPCSVLFPDEYDIHGGSTMDEDTNEVPKPAADEDQDKSEEAPKPAEEKTKEQTTSLDDDVSKSDVTDVDVSKSDVTDVDVAKKVEEKVNAETKSCDDVSDKLNDVTNKSGDITVKFDVIKKHNNVTVEEGGEEIKIKEENEKDGYPMCNGIQSDESSSDAKSSNDAGMEVDPAPVVEDAAGIKQEVEEVKNPESDKEKPDDVILPPPSSRVTYRVEKVLDERNVILLEDEALASDGSMSEIFSGSVVPSKTCNKLEELSNRLQCISNIIRGLSFVPTNSRNICQHRSLMRAVSGSLLLRHKHRTRPRHVPTNEEESSKDEGTVFKDHREQTDVGGRIPSTKYFLKSSDFAAKKTRTSELFAPDTGKSDFSETSKKRPLFSATVFDEDDEDCRKAYSDPWWWDCVHRIREDSLVILSNVAHALDLSKLPDDHTALAVIEACLHWSVCPSSDANDTFYGKLRPQYISPQRLSLEILTKLTIKEHNIDLILATRPFSRIEKLFNFLVGLLCDRKEQTMREFAVVLLCNLSSGDVTAARAIALQKGSLSGLISFLEESEEYGINHRRMLPSAPIDCHTTPFMMLKCAKTLLALAQVHENKPGFVKFQLRLLSLSMSQFLAPNVTSTITSVLFEVSHCAT</sequence>
<protein>
    <submittedName>
        <fullName evidence="5">AT-rich interactive domain-containing protein 1A-like</fullName>
    </submittedName>
</protein>
<dbReference type="GO" id="GO:0031491">
    <property type="term" value="F:nucleosome binding"/>
    <property type="evidence" value="ECO:0007669"/>
    <property type="project" value="TreeGrafter"/>
</dbReference>
<evidence type="ECO:0000256" key="1">
    <source>
        <dbReference type="ARBA" id="ARBA00004123"/>
    </source>
</evidence>
<dbReference type="GO" id="GO:0016514">
    <property type="term" value="C:SWI/SNF complex"/>
    <property type="evidence" value="ECO:0007669"/>
    <property type="project" value="InterPro"/>
</dbReference>
<dbReference type="GO" id="GO:0006338">
    <property type="term" value="P:chromatin remodeling"/>
    <property type="evidence" value="ECO:0007669"/>
    <property type="project" value="InterPro"/>
</dbReference>
<dbReference type="GO" id="GO:0006357">
    <property type="term" value="P:regulation of transcription by RNA polymerase II"/>
    <property type="evidence" value="ECO:0007669"/>
    <property type="project" value="TreeGrafter"/>
</dbReference>
<name>A0A6F9D794_9ASCI</name>
<dbReference type="InterPro" id="IPR021906">
    <property type="entry name" value="BAF250/Osa"/>
</dbReference>
<comment type="subcellular location">
    <subcellularLocation>
        <location evidence="1">Nucleus</location>
    </subcellularLocation>
</comment>